<evidence type="ECO:0000313" key="3">
    <source>
        <dbReference type="Proteomes" id="UP001501414"/>
    </source>
</evidence>
<proteinExistence type="predicted"/>
<dbReference type="EMBL" id="BAAAJK010000070">
    <property type="protein sequence ID" value="GAA1403999.1"/>
    <property type="molecule type" value="Genomic_DNA"/>
</dbReference>
<dbReference type="Pfam" id="PF00561">
    <property type="entry name" value="Abhydrolase_1"/>
    <property type="match status" value="1"/>
</dbReference>
<reference evidence="2 3" key="1">
    <citation type="journal article" date="2019" name="Int. J. Syst. Evol. Microbiol.">
        <title>The Global Catalogue of Microorganisms (GCM) 10K type strain sequencing project: providing services to taxonomists for standard genome sequencing and annotation.</title>
        <authorList>
            <consortium name="The Broad Institute Genomics Platform"/>
            <consortium name="The Broad Institute Genome Sequencing Center for Infectious Disease"/>
            <person name="Wu L."/>
            <person name="Ma J."/>
        </authorList>
    </citation>
    <scope>NUCLEOTIDE SEQUENCE [LARGE SCALE GENOMIC DNA]</scope>
    <source>
        <strain evidence="2 3">JCM 11896</strain>
    </source>
</reference>
<feature type="domain" description="AB hydrolase-1" evidence="1">
    <location>
        <begin position="24"/>
        <end position="139"/>
    </location>
</feature>
<name>A0ABN1YCE6_9PSEU</name>
<dbReference type="InterPro" id="IPR050471">
    <property type="entry name" value="AB_hydrolase"/>
</dbReference>
<keyword evidence="2" id="KW-0378">Hydrolase</keyword>
<dbReference type="PANTHER" id="PTHR43433">
    <property type="entry name" value="HYDROLASE, ALPHA/BETA FOLD FAMILY PROTEIN"/>
    <property type="match status" value="1"/>
</dbReference>
<dbReference type="Gene3D" id="3.40.50.1820">
    <property type="entry name" value="alpha/beta hydrolase"/>
    <property type="match status" value="1"/>
</dbReference>
<dbReference type="Proteomes" id="UP001501414">
    <property type="component" value="Unassembled WGS sequence"/>
</dbReference>
<dbReference type="GO" id="GO:0016787">
    <property type="term" value="F:hydrolase activity"/>
    <property type="evidence" value="ECO:0007669"/>
    <property type="project" value="UniProtKB-KW"/>
</dbReference>
<dbReference type="InterPro" id="IPR000073">
    <property type="entry name" value="AB_hydrolase_1"/>
</dbReference>
<dbReference type="SUPFAM" id="SSF53474">
    <property type="entry name" value="alpha/beta-Hydrolases"/>
    <property type="match status" value="1"/>
</dbReference>
<accession>A0ABN1YCE6</accession>
<keyword evidence="3" id="KW-1185">Reference proteome</keyword>
<protein>
    <submittedName>
        <fullName evidence="2">Alpha/beta hydrolase</fullName>
    </submittedName>
</protein>
<evidence type="ECO:0000313" key="2">
    <source>
        <dbReference type="EMBL" id="GAA1403999.1"/>
    </source>
</evidence>
<dbReference type="RefSeq" id="WP_344030667.1">
    <property type="nucleotide sequence ID" value="NZ_BAAAJK010000070.1"/>
</dbReference>
<comment type="caution">
    <text evidence="2">The sequence shown here is derived from an EMBL/GenBank/DDBJ whole genome shotgun (WGS) entry which is preliminary data.</text>
</comment>
<evidence type="ECO:0000259" key="1">
    <source>
        <dbReference type="Pfam" id="PF00561"/>
    </source>
</evidence>
<organism evidence="2 3">
    <name type="scientific">Pseudonocardia kongjuensis</name>
    <dbReference type="NCBI Taxonomy" id="102227"/>
    <lineage>
        <taxon>Bacteria</taxon>
        <taxon>Bacillati</taxon>
        <taxon>Actinomycetota</taxon>
        <taxon>Actinomycetes</taxon>
        <taxon>Pseudonocardiales</taxon>
        <taxon>Pseudonocardiaceae</taxon>
        <taxon>Pseudonocardia</taxon>
    </lineage>
</organism>
<dbReference type="InterPro" id="IPR029058">
    <property type="entry name" value="AB_hydrolase_fold"/>
</dbReference>
<sequence>MKVVTGWAEAGSAALYYERTGSGPPVLIVQGGVSNAGGTPGLVEHLSRRHAVITYDRRGIARSAGVEPAPAGAVLAQHADDAASVLMAAAGEPARVIGASVGAVIGLHLTVRWPSAVSGLLAHEPPLPSLVSDPEREQGLDDVAARAARGDLVPAVQQMAALTEPDPMTEPGAAVAAPSPDLMSDLRYFFAHDFTAVRTEELPAQALVALRELREVGGPLVAVSGGERTRGRWEYECARVLSTVLDVPLRELPGGHNGLSSHPRTSGERIAEWIDEGAL</sequence>
<gene>
    <name evidence="2" type="ORF">GCM10009613_65750</name>
</gene>
<dbReference type="PANTHER" id="PTHR43433:SF5">
    <property type="entry name" value="AB HYDROLASE-1 DOMAIN-CONTAINING PROTEIN"/>
    <property type="match status" value="1"/>
</dbReference>